<comment type="caution">
    <text evidence="4">The sequence shown here is derived from an EMBL/GenBank/DDBJ whole genome shotgun (WGS) entry which is preliminary data.</text>
</comment>
<keyword evidence="5" id="KW-1185">Reference proteome</keyword>
<dbReference type="PANTHER" id="PTHR43877:SF2">
    <property type="entry name" value="AMINOALKYLPHOSPHONATE N-ACETYLTRANSFERASE-RELATED"/>
    <property type="match status" value="1"/>
</dbReference>
<evidence type="ECO:0000256" key="2">
    <source>
        <dbReference type="ARBA" id="ARBA00023315"/>
    </source>
</evidence>
<dbReference type="PANTHER" id="PTHR43877">
    <property type="entry name" value="AMINOALKYLPHOSPHONATE N-ACETYLTRANSFERASE-RELATED-RELATED"/>
    <property type="match status" value="1"/>
</dbReference>
<protein>
    <submittedName>
        <fullName evidence="4">GNAT family N-acetyltransferase</fullName>
    </submittedName>
</protein>
<dbReference type="CDD" id="cd04301">
    <property type="entry name" value="NAT_SF"/>
    <property type="match status" value="1"/>
</dbReference>
<name>A0A841U5W3_9BACL</name>
<dbReference type="InterPro" id="IPR000182">
    <property type="entry name" value="GNAT_dom"/>
</dbReference>
<dbReference type="PROSITE" id="PS51186">
    <property type="entry name" value="GNAT"/>
    <property type="match status" value="1"/>
</dbReference>
<dbReference type="AlphaFoldDB" id="A0A841U5W3"/>
<dbReference type="Proteomes" id="UP000553776">
    <property type="component" value="Unassembled WGS sequence"/>
</dbReference>
<dbReference type="SUPFAM" id="SSF55729">
    <property type="entry name" value="Acyl-CoA N-acyltransferases (Nat)"/>
    <property type="match status" value="1"/>
</dbReference>
<dbReference type="GO" id="GO:0016747">
    <property type="term" value="F:acyltransferase activity, transferring groups other than amino-acyl groups"/>
    <property type="evidence" value="ECO:0007669"/>
    <property type="project" value="InterPro"/>
</dbReference>
<feature type="domain" description="N-acetyltransferase" evidence="3">
    <location>
        <begin position="2"/>
        <end position="159"/>
    </location>
</feature>
<dbReference type="InterPro" id="IPR050832">
    <property type="entry name" value="Bact_Acetyltransf"/>
</dbReference>
<accession>A0A841U5W3</accession>
<evidence type="ECO:0000259" key="3">
    <source>
        <dbReference type="PROSITE" id="PS51186"/>
    </source>
</evidence>
<gene>
    <name evidence="4" type="ORF">H7B90_26870</name>
</gene>
<dbReference type="InterPro" id="IPR016181">
    <property type="entry name" value="Acyl_CoA_acyltransferase"/>
</dbReference>
<evidence type="ECO:0000256" key="1">
    <source>
        <dbReference type="ARBA" id="ARBA00022679"/>
    </source>
</evidence>
<keyword evidence="1 4" id="KW-0808">Transferase</keyword>
<reference evidence="4 5" key="1">
    <citation type="submission" date="2020-08" db="EMBL/GenBank/DDBJ databases">
        <title>Cohnella phylogeny.</title>
        <authorList>
            <person name="Dunlap C."/>
        </authorList>
    </citation>
    <scope>NUCLEOTIDE SEQUENCE [LARGE SCALE GENOMIC DNA]</scope>
    <source>
        <strain evidence="4 5">DSM 25239</strain>
    </source>
</reference>
<dbReference type="EMBL" id="JACJVR010000110">
    <property type="protein sequence ID" value="MBB6695022.1"/>
    <property type="molecule type" value="Genomic_DNA"/>
</dbReference>
<keyword evidence="2" id="KW-0012">Acyltransferase</keyword>
<dbReference type="Pfam" id="PF00583">
    <property type="entry name" value="Acetyltransf_1"/>
    <property type="match status" value="1"/>
</dbReference>
<proteinExistence type="predicted"/>
<dbReference type="Gene3D" id="3.40.630.30">
    <property type="match status" value="1"/>
</dbReference>
<evidence type="ECO:0000313" key="5">
    <source>
        <dbReference type="Proteomes" id="UP000553776"/>
    </source>
</evidence>
<sequence>MYIHRPLAEEDLERICTFPQSAEELFYMSPRAKFPLTPEQILELRKGRYDPTVIVEESTGRVAAYANIYDAGEEVCWLGNVIVSPEYRGKGAAEALIRAMLRLAKENHGAKRLLLSCHNTNSRGLAFYHKHGFRPFDIRISTLDDGRRMITIQMEKETGH</sequence>
<organism evidence="4 5">
    <name type="scientific">Cohnella xylanilytica</name>
    <dbReference type="NCBI Taxonomy" id="557555"/>
    <lineage>
        <taxon>Bacteria</taxon>
        <taxon>Bacillati</taxon>
        <taxon>Bacillota</taxon>
        <taxon>Bacilli</taxon>
        <taxon>Bacillales</taxon>
        <taxon>Paenibacillaceae</taxon>
        <taxon>Cohnella</taxon>
    </lineage>
</organism>
<evidence type="ECO:0000313" key="4">
    <source>
        <dbReference type="EMBL" id="MBB6695022.1"/>
    </source>
</evidence>
<dbReference type="RefSeq" id="WP_185138979.1">
    <property type="nucleotide sequence ID" value="NZ_BORM01000018.1"/>
</dbReference>